<keyword evidence="2" id="KW-1185">Reference proteome</keyword>
<protein>
    <submittedName>
        <fullName evidence="1">Uncharacterized protein</fullName>
    </submittedName>
</protein>
<evidence type="ECO:0000313" key="1">
    <source>
        <dbReference type="EMBL" id="KAI4807704.1"/>
    </source>
</evidence>
<accession>A0ACB9W4N5</accession>
<name>A0ACB9W4N5_CHAAC</name>
<evidence type="ECO:0000313" key="2">
    <source>
        <dbReference type="Proteomes" id="UP001057452"/>
    </source>
</evidence>
<sequence>MGKGGEEIAGWTLRVSNYFYCPHSPSFYAQSGVLGSSKKCSPCPSSPQGDVQVSVTLWGKTCCQQYYAMTVMMHHNPPPTHTCWHGSRLPPATGSTCPLGACRPDRQHQPNPTAVLPDCKPMCNEGPTFDLLDRSRARGLDAEFTKNGAMKSVMLGVAWRGYERRQW</sequence>
<gene>
    <name evidence="1" type="ORF">KUCAC02_027495</name>
</gene>
<dbReference type="EMBL" id="CM043803">
    <property type="protein sequence ID" value="KAI4807704.1"/>
    <property type="molecule type" value="Genomic_DNA"/>
</dbReference>
<feature type="non-terminal residue" evidence="1">
    <location>
        <position position="167"/>
    </location>
</feature>
<dbReference type="Proteomes" id="UP001057452">
    <property type="component" value="Chromosome 19"/>
</dbReference>
<comment type="caution">
    <text evidence="1">The sequence shown here is derived from an EMBL/GenBank/DDBJ whole genome shotgun (WGS) entry which is preliminary data.</text>
</comment>
<organism evidence="1 2">
    <name type="scientific">Chaenocephalus aceratus</name>
    <name type="common">Blackfin icefish</name>
    <name type="synonym">Chaenichthys aceratus</name>
    <dbReference type="NCBI Taxonomy" id="36190"/>
    <lineage>
        <taxon>Eukaryota</taxon>
        <taxon>Metazoa</taxon>
        <taxon>Chordata</taxon>
        <taxon>Craniata</taxon>
        <taxon>Vertebrata</taxon>
        <taxon>Euteleostomi</taxon>
        <taxon>Actinopterygii</taxon>
        <taxon>Neopterygii</taxon>
        <taxon>Teleostei</taxon>
        <taxon>Neoteleostei</taxon>
        <taxon>Acanthomorphata</taxon>
        <taxon>Eupercaria</taxon>
        <taxon>Perciformes</taxon>
        <taxon>Notothenioidei</taxon>
        <taxon>Channichthyidae</taxon>
        <taxon>Chaenocephalus</taxon>
    </lineage>
</organism>
<reference evidence="1" key="1">
    <citation type="submission" date="2022-05" db="EMBL/GenBank/DDBJ databases">
        <title>Chromosome-level genome of Chaenocephalus aceratus.</title>
        <authorList>
            <person name="Park H."/>
        </authorList>
    </citation>
    <scope>NUCLEOTIDE SEQUENCE</scope>
    <source>
        <strain evidence="1">KU_202001</strain>
    </source>
</reference>
<proteinExistence type="predicted"/>